<protein>
    <recommendedName>
        <fullName evidence="10">Myb-like DNA-binding domain containing protein</fullName>
    </recommendedName>
</protein>
<dbReference type="InterPro" id="IPR017930">
    <property type="entry name" value="Myb_dom"/>
</dbReference>
<proteinExistence type="predicted"/>
<sequence length="319" mass="35789">MGRNWNQEEDDMLRELIAQYGKQWSVIASHMPNRTATQIAARWEKCINPKLTKGPFNPEEDKILNQFVEEYGCHAWPKVTTVLPHRTAKQCRERWFNNLDPTVTKTPWTPEEDDMIFQNYLKFGPKWSTIAHLIPGRTDNSIKNRWNASISKRIRTDTEGNKTLAPCKIRKYSKKNKMLEQGRPEALNIQSLSNTTSNSNSSSSDLPVFTEANIVLPPVTEAFGIVPHSRIPSTASSGTSSGSNTPSRAQKSTLPSPFAMVTPTFEGGDPFNGQELPFSPFGGLNFPTTPDFCSPRGTFKFMQSPLFSPTCGPHAFDDF</sequence>
<dbReference type="Pfam" id="PF00249">
    <property type="entry name" value="Myb_DNA-binding"/>
    <property type="match status" value="1"/>
</dbReference>
<feature type="domain" description="HTH myb-type" evidence="7">
    <location>
        <begin position="1"/>
        <end position="51"/>
    </location>
</feature>
<feature type="compositionally biased region" description="Low complexity" evidence="5">
    <location>
        <begin position="230"/>
        <end position="248"/>
    </location>
</feature>
<evidence type="ECO:0000313" key="8">
    <source>
        <dbReference type="EMBL" id="KAK8870479.1"/>
    </source>
</evidence>
<evidence type="ECO:0000256" key="3">
    <source>
        <dbReference type="ARBA" id="ARBA00023163"/>
    </source>
</evidence>
<keyword evidence="1" id="KW-0805">Transcription regulation</keyword>
<dbReference type="PANTHER" id="PTHR46621:SF1">
    <property type="entry name" value="SNRNA-ACTIVATING PROTEIN COMPLEX SUBUNIT 4"/>
    <property type="match status" value="1"/>
</dbReference>
<dbReference type="PANTHER" id="PTHR46621">
    <property type="entry name" value="SNRNA-ACTIVATING PROTEIN COMPLEX SUBUNIT 4"/>
    <property type="match status" value="1"/>
</dbReference>
<name>A0ABR2IZ00_9EUKA</name>
<accession>A0ABR2IZ00</accession>
<feature type="domain" description="HTH myb-type" evidence="7">
    <location>
        <begin position="100"/>
        <end position="154"/>
    </location>
</feature>
<gene>
    <name evidence="8" type="ORF">M9Y10_008362</name>
</gene>
<feature type="domain" description="HTH myb-type" evidence="7">
    <location>
        <begin position="53"/>
        <end position="99"/>
    </location>
</feature>
<dbReference type="PROSITE" id="PS51294">
    <property type="entry name" value="HTH_MYB"/>
    <property type="match status" value="3"/>
</dbReference>
<dbReference type="PROSITE" id="PS50090">
    <property type="entry name" value="MYB_LIKE"/>
    <property type="match status" value="3"/>
</dbReference>
<keyword evidence="2" id="KW-0238">DNA-binding</keyword>
<keyword evidence="9" id="KW-1185">Reference proteome</keyword>
<dbReference type="InterPro" id="IPR009057">
    <property type="entry name" value="Homeodomain-like_sf"/>
</dbReference>
<dbReference type="CDD" id="cd00167">
    <property type="entry name" value="SANT"/>
    <property type="match status" value="3"/>
</dbReference>
<evidence type="ECO:0000256" key="1">
    <source>
        <dbReference type="ARBA" id="ARBA00023015"/>
    </source>
</evidence>
<dbReference type="EMBL" id="JAPFFF010000014">
    <property type="protein sequence ID" value="KAK8870479.1"/>
    <property type="molecule type" value="Genomic_DNA"/>
</dbReference>
<evidence type="ECO:0000256" key="4">
    <source>
        <dbReference type="ARBA" id="ARBA00023242"/>
    </source>
</evidence>
<feature type="region of interest" description="Disordered" evidence="5">
    <location>
        <begin position="230"/>
        <end position="255"/>
    </location>
</feature>
<comment type="caution">
    <text evidence="8">The sequence shown here is derived from an EMBL/GenBank/DDBJ whole genome shotgun (WGS) entry which is preliminary data.</text>
</comment>
<dbReference type="Gene3D" id="1.10.10.60">
    <property type="entry name" value="Homeodomain-like"/>
    <property type="match status" value="3"/>
</dbReference>
<dbReference type="SMART" id="SM00717">
    <property type="entry name" value="SANT"/>
    <property type="match status" value="3"/>
</dbReference>
<feature type="domain" description="Myb-like" evidence="6">
    <location>
        <begin position="1"/>
        <end position="47"/>
    </location>
</feature>
<keyword evidence="3" id="KW-0804">Transcription</keyword>
<evidence type="ECO:0000259" key="7">
    <source>
        <dbReference type="PROSITE" id="PS51294"/>
    </source>
</evidence>
<dbReference type="InterPro" id="IPR051575">
    <property type="entry name" value="Myb-like_DNA-bd"/>
</dbReference>
<evidence type="ECO:0000256" key="5">
    <source>
        <dbReference type="SAM" id="MobiDB-lite"/>
    </source>
</evidence>
<evidence type="ECO:0000256" key="2">
    <source>
        <dbReference type="ARBA" id="ARBA00023125"/>
    </source>
</evidence>
<dbReference type="Pfam" id="PF13921">
    <property type="entry name" value="Myb_DNA-bind_6"/>
    <property type="match status" value="1"/>
</dbReference>
<dbReference type="InterPro" id="IPR001005">
    <property type="entry name" value="SANT/Myb"/>
</dbReference>
<feature type="domain" description="Myb-like" evidence="6">
    <location>
        <begin position="48"/>
        <end position="99"/>
    </location>
</feature>
<feature type="domain" description="Myb-like" evidence="6">
    <location>
        <begin position="100"/>
        <end position="150"/>
    </location>
</feature>
<dbReference type="Proteomes" id="UP001470230">
    <property type="component" value="Unassembled WGS sequence"/>
</dbReference>
<reference evidence="8 9" key="1">
    <citation type="submission" date="2024-04" db="EMBL/GenBank/DDBJ databases">
        <title>Tritrichomonas musculus Genome.</title>
        <authorList>
            <person name="Alves-Ferreira E."/>
            <person name="Grigg M."/>
            <person name="Lorenzi H."/>
            <person name="Galac M."/>
        </authorList>
    </citation>
    <scope>NUCLEOTIDE SEQUENCE [LARGE SCALE GENOMIC DNA]</scope>
    <source>
        <strain evidence="8 9">EAF2021</strain>
    </source>
</reference>
<organism evidence="8 9">
    <name type="scientific">Tritrichomonas musculus</name>
    <dbReference type="NCBI Taxonomy" id="1915356"/>
    <lineage>
        <taxon>Eukaryota</taxon>
        <taxon>Metamonada</taxon>
        <taxon>Parabasalia</taxon>
        <taxon>Tritrichomonadida</taxon>
        <taxon>Tritrichomonadidae</taxon>
        <taxon>Tritrichomonas</taxon>
    </lineage>
</organism>
<evidence type="ECO:0000313" key="9">
    <source>
        <dbReference type="Proteomes" id="UP001470230"/>
    </source>
</evidence>
<keyword evidence="4" id="KW-0539">Nucleus</keyword>
<evidence type="ECO:0008006" key="10">
    <source>
        <dbReference type="Google" id="ProtNLM"/>
    </source>
</evidence>
<dbReference type="SUPFAM" id="SSF46689">
    <property type="entry name" value="Homeodomain-like"/>
    <property type="match status" value="2"/>
</dbReference>
<evidence type="ECO:0000259" key="6">
    <source>
        <dbReference type="PROSITE" id="PS50090"/>
    </source>
</evidence>